<dbReference type="PANTHER" id="PTHR43214:SF24">
    <property type="entry name" value="TRANSCRIPTIONAL REGULATORY PROTEIN NARL-RELATED"/>
    <property type="match status" value="1"/>
</dbReference>
<dbReference type="CDD" id="cd06170">
    <property type="entry name" value="LuxR_C_like"/>
    <property type="match status" value="1"/>
</dbReference>
<dbReference type="GO" id="GO:0000160">
    <property type="term" value="P:phosphorelay signal transduction system"/>
    <property type="evidence" value="ECO:0007669"/>
    <property type="project" value="InterPro"/>
</dbReference>
<proteinExistence type="predicted"/>
<dbReference type="InterPro" id="IPR011006">
    <property type="entry name" value="CheY-like_superfamily"/>
</dbReference>
<dbReference type="Gene3D" id="3.40.50.2300">
    <property type="match status" value="1"/>
</dbReference>
<dbReference type="InterPro" id="IPR001789">
    <property type="entry name" value="Sig_transdc_resp-reg_receiver"/>
</dbReference>
<dbReference type="GO" id="GO:0006355">
    <property type="term" value="P:regulation of DNA-templated transcription"/>
    <property type="evidence" value="ECO:0007669"/>
    <property type="project" value="InterPro"/>
</dbReference>
<reference evidence="8 9" key="1">
    <citation type="submission" date="2013-08" db="EMBL/GenBank/DDBJ databases">
        <title>The genome sequence of Knoellia sinensis.</title>
        <authorList>
            <person name="Zhu W."/>
            <person name="Wang G."/>
        </authorList>
    </citation>
    <scope>NUCLEOTIDE SEQUENCE [LARGE SCALE GENOMIC DNA]</scope>
    <source>
        <strain evidence="8 9">KCTC 19936</strain>
    </source>
</reference>
<keyword evidence="3" id="KW-0238">DNA-binding</keyword>
<dbReference type="PROSITE" id="PS50110">
    <property type="entry name" value="RESPONSE_REGULATORY"/>
    <property type="match status" value="1"/>
</dbReference>
<keyword evidence="2" id="KW-0805">Transcription regulation</keyword>
<evidence type="ECO:0000313" key="8">
    <source>
        <dbReference type="EMBL" id="KGN29829.1"/>
    </source>
</evidence>
<dbReference type="OrthoDB" id="9808843at2"/>
<dbReference type="STRING" id="1385520.N802_10480"/>
<dbReference type="InterPro" id="IPR016032">
    <property type="entry name" value="Sig_transdc_resp-reg_C-effctor"/>
</dbReference>
<protein>
    <submittedName>
        <fullName evidence="8">LuxR family transcriptional regulator</fullName>
    </submittedName>
</protein>
<dbReference type="GO" id="GO:0003677">
    <property type="term" value="F:DNA binding"/>
    <property type="evidence" value="ECO:0007669"/>
    <property type="project" value="UniProtKB-KW"/>
</dbReference>
<evidence type="ECO:0000256" key="2">
    <source>
        <dbReference type="ARBA" id="ARBA00023015"/>
    </source>
</evidence>
<evidence type="ECO:0000256" key="4">
    <source>
        <dbReference type="ARBA" id="ARBA00023163"/>
    </source>
</evidence>
<name>A0A0A0IZB7_9MICO</name>
<accession>A0A0A0IZB7</accession>
<dbReference type="Proteomes" id="UP000030002">
    <property type="component" value="Unassembled WGS sequence"/>
</dbReference>
<evidence type="ECO:0000313" key="9">
    <source>
        <dbReference type="Proteomes" id="UP000030002"/>
    </source>
</evidence>
<dbReference type="InterPro" id="IPR039420">
    <property type="entry name" value="WalR-like"/>
</dbReference>
<dbReference type="SUPFAM" id="SSF46894">
    <property type="entry name" value="C-terminal effector domain of the bipartite response regulators"/>
    <property type="match status" value="1"/>
</dbReference>
<dbReference type="PRINTS" id="PR00038">
    <property type="entry name" value="HTHLUXR"/>
</dbReference>
<dbReference type="RefSeq" id="WP_035919334.1">
    <property type="nucleotide sequence ID" value="NZ_AVPJ01000027.1"/>
</dbReference>
<keyword evidence="9" id="KW-1185">Reference proteome</keyword>
<dbReference type="InterPro" id="IPR058245">
    <property type="entry name" value="NreC/VraR/RcsB-like_REC"/>
</dbReference>
<dbReference type="SMART" id="SM00421">
    <property type="entry name" value="HTH_LUXR"/>
    <property type="match status" value="1"/>
</dbReference>
<feature type="modified residue" description="4-aspartylphosphate" evidence="5">
    <location>
        <position position="55"/>
    </location>
</feature>
<keyword evidence="1 5" id="KW-0597">Phosphoprotein</keyword>
<organism evidence="8 9">
    <name type="scientific">Knoellia sinensis KCTC 19936</name>
    <dbReference type="NCBI Taxonomy" id="1385520"/>
    <lineage>
        <taxon>Bacteria</taxon>
        <taxon>Bacillati</taxon>
        <taxon>Actinomycetota</taxon>
        <taxon>Actinomycetes</taxon>
        <taxon>Micrococcales</taxon>
        <taxon>Intrasporangiaceae</taxon>
        <taxon>Knoellia</taxon>
    </lineage>
</organism>
<dbReference type="PROSITE" id="PS50043">
    <property type="entry name" value="HTH_LUXR_2"/>
    <property type="match status" value="1"/>
</dbReference>
<feature type="domain" description="HTH luxR-type" evidence="6">
    <location>
        <begin position="147"/>
        <end position="212"/>
    </location>
</feature>
<comment type="caution">
    <text evidence="8">The sequence shown here is derived from an EMBL/GenBank/DDBJ whole genome shotgun (WGS) entry which is preliminary data.</text>
</comment>
<dbReference type="Pfam" id="PF00072">
    <property type="entry name" value="Response_reg"/>
    <property type="match status" value="1"/>
</dbReference>
<dbReference type="CDD" id="cd17535">
    <property type="entry name" value="REC_NarL-like"/>
    <property type="match status" value="1"/>
</dbReference>
<dbReference type="SUPFAM" id="SSF52172">
    <property type="entry name" value="CheY-like"/>
    <property type="match status" value="1"/>
</dbReference>
<feature type="domain" description="Response regulatory" evidence="7">
    <location>
        <begin position="4"/>
        <end position="122"/>
    </location>
</feature>
<dbReference type="PANTHER" id="PTHR43214">
    <property type="entry name" value="TWO-COMPONENT RESPONSE REGULATOR"/>
    <property type="match status" value="1"/>
</dbReference>
<dbReference type="eggNOG" id="COG2197">
    <property type="taxonomic scope" value="Bacteria"/>
</dbReference>
<evidence type="ECO:0000259" key="7">
    <source>
        <dbReference type="PROSITE" id="PS50110"/>
    </source>
</evidence>
<evidence type="ECO:0000256" key="1">
    <source>
        <dbReference type="ARBA" id="ARBA00022553"/>
    </source>
</evidence>
<evidence type="ECO:0000256" key="5">
    <source>
        <dbReference type="PROSITE-ProRule" id="PRU00169"/>
    </source>
</evidence>
<evidence type="ECO:0000256" key="3">
    <source>
        <dbReference type="ARBA" id="ARBA00023125"/>
    </source>
</evidence>
<keyword evidence="4" id="KW-0804">Transcription</keyword>
<dbReference type="Pfam" id="PF00196">
    <property type="entry name" value="GerE"/>
    <property type="match status" value="1"/>
</dbReference>
<evidence type="ECO:0000259" key="6">
    <source>
        <dbReference type="PROSITE" id="PS50043"/>
    </source>
</evidence>
<gene>
    <name evidence="8" type="ORF">N802_10480</name>
</gene>
<dbReference type="SMART" id="SM00448">
    <property type="entry name" value="REC"/>
    <property type="match status" value="1"/>
</dbReference>
<dbReference type="AlphaFoldDB" id="A0A0A0IZB7"/>
<sequence>MSVTLTLADDEPLVRSGLRMVLEGDPALEILGEAGDGVEALAMVRRLRPDVALLDIRMPGLTGIEVTERLAADPDLSATRVLVLTTFADDDYLVAAARAGASGYLLKSMTPESIRAAVHGVARGDMTLAPSLVARLVSEFSGARVSRDAQLDKLTGREVDVLEAIAQGRSNHEIATSLFVSEGTVKTHVAAILRKLGLRDRTQAAVAAYELGLVRPGRS</sequence>
<dbReference type="InterPro" id="IPR000792">
    <property type="entry name" value="Tscrpt_reg_LuxR_C"/>
</dbReference>
<dbReference type="PROSITE" id="PS00622">
    <property type="entry name" value="HTH_LUXR_1"/>
    <property type="match status" value="1"/>
</dbReference>
<dbReference type="EMBL" id="AVPJ01000027">
    <property type="protein sequence ID" value="KGN29829.1"/>
    <property type="molecule type" value="Genomic_DNA"/>
</dbReference>